<dbReference type="Proteomes" id="UP000663923">
    <property type="component" value="Chromosome"/>
</dbReference>
<gene>
    <name evidence="2" type="ORF">J4G78_06090</name>
</gene>
<dbReference type="RefSeq" id="WP_207989347.1">
    <property type="nucleotide sequence ID" value="NZ_CP071794.1"/>
</dbReference>
<keyword evidence="1" id="KW-0472">Membrane</keyword>
<feature type="transmembrane region" description="Helical" evidence="1">
    <location>
        <begin position="118"/>
        <end position="136"/>
    </location>
</feature>
<keyword evidence="3" id="KW-1185">Reference proteome</keyword>
<feature type="transmembrane region" description="Helical" evidence="1">
    <location>
        <begin position="15"/>
        <end position="34"/>
    </location>
</feature>
<reference evidence="2 3" key="1">
    <citation type="submission" date="2021-03" db="EMBL/GenBank/DDBJ databases">
        <title>Complete genome of Parasphingorhabdus_sp.JHSY0214.</title>
        <authorList>
            <person name="Yoo J.H."/>
            <person name="Bae J.W."/>
        </authorList>
    </citation>
    <scope>NUCLEOTIDE SEQUENCE [LARGE SCALE GENOMIC DNA]</scope>
    <source>
        <strain evidence="2 3">JHSY0214</strain>
    </source>
</reference>
<keyword evidence="1" id="KW-0812">Transmembrane</keyword>
<organism evidence="2 3">
    <name type="scientific">Parasphingorhabdus cellanae</name>
    <dbReference type="NCBI Taxonomy" id="2806553"/>
    <lineage>
        <taxon>Bacteria</taxon>
        <taxon>Pseudomonadati</taxon>
        <taxon>Pseudomonadota</taxon>
        <taxon>Alphaproteobacteria</taxon>
        <taxon>Sphingomonadales</taxon>
        <taxon>Sphingomonadaceae</taxon>
        <taxon>Parasphingorhabdus</taxon>
    </lineage>
</organism>
<keyword evidence="1" id="KW-1133">Transmembrane helix</keyword>
<evidence type="ECO:0000313" key="3">
    <source>
        <dbReference type="Proteomes" id="UP000663923"/>
    </source>
</evidence>
<feature type="transmembrane region" description="Helical" evidence="1">
    <location>
        <begin position="46"/>
        <end position="64"/>
    </location>
</feature>
<sequence length="156" mass="18280">MRQSRPKSILWFERFYFLSLAMELFNEYVTWPMLLEDVGWEASSYILVWGLIVGVSFIIWYFLAVKAKSWARWTQIILAGIGAIILLFDIGAVLVPALQDSNLTNVRWEAMAWPENMTALYVMGVFVNLFATHFLFRKDAINWFDRKHVDIDTVFD</sequence>
<protein>
    <submittedName>
        <fullName evidence="2">Uncharacterized protein</fullName>
    </submittedName>
</protein>
<dbReference type="EMBL" id="CP071794">
    <property type="protein sequence ID" value="QTD57117.1"/>
    <property type="molecule type" value="Genomic_DNA"/>
</dbReference>
<feature type="transmembrane region" description="Helical" evidence="1">
    <location>
        <begin position="76"/>
        <end position="98"/>
    </location>
</feature>
<evidence type="ECO:0000313" key="2">
    <source>
        <dbReference type="EMBL" id="QTD57117.1"/>
    </source>
</evidence>
<proteinExistence type="predicted"/>
<evidence type="ECO:0000256" key="1">
    <source>
        <dbReference type="SAM" id="Phobius"/>
    </source>
</evidence>
<name>A0ABX7T9W2_9SPHN</name>
<accession>A0ABX7T9W2</accession>